<dbReference type="Proteomes" id="UP000183454">
    <property type="component" value="Unassembled WGS sequence"/>
</dbReference>
<gene>
    <name evidence="2" type="ORF">SAMN05421882_10802</name>
</gene>
<dbReference type="EMBL" id="FNNH01000080">
    <property type="protein sequence ID" value="SDX17712.1"/>
    <property type="molecule type" value="Genomic_DNA"/>
</dbReference>
<protein>
    <submittedName>
        <fullName evidence="2">Uncharacterized protein</fullName>
    </submittedName>
</protein>
<organism evidence="2 3">
    <name type="scientific">Nitrosomonas communis</name>
    <dbReference type="NCBI Taxonomy" id="44574"/>
    <lineage>
        <taxon>Bacteria</taxon>
        <taxon>Pseudomonadati</taxon>
        <taxon>Pseudomonadota</taxon>
        <taxon>Betaproteobacteria</taxon>
        <taxon>Nitrosomonadales</taxon>
        <taxon>Nitrosomonadaceae</taxon>
        <taxon>Nitrosomonas</taxon>
    </lineage>
</organism>
<name>A0A1H2ZJN1_9PROT</name>
<evidence type="ECO:0000256" key="1">
    <source>
        <dbReference type="SAM" id="SignalP"/>
    </source>
</evidence>
<evidence type="ECO:0000313" key="3">
    <source>
        <dbReference type="Proteomes" id="UP000183454"/>
    </source>
</evidence>
<feature type="signal peptide" evidence="1">
    <location>
        <begin position="1"/>
        <end position="20"/>
    </location>
</feature>
<reference evidence="2 3" key="1">
    <citation type="submission" date="2016-10" db="EMBL/GenBank/DDBJ databases">
        <authorList>
            <person name="de Groot N.N."/>
        </authorList>
    </citation>
    <scope>NUCLEOTIDE SEQUENCE [LARGE SCALE GENOMIC DNA]</scope>
    <source>
        <strain evidence="2 3">Nm110</strain>
    </source>
</reference>
<evidence type="ECO:0000313" key="2">
    <source>
        <dbReference type="EMBL" id="SDX17712.1"/>
    </source>
</evidence>
<dbReference type="AlphaFoldDB" id="A0A1H2ZJN1"/>
<accession>A0A1H2ZJN1</accession>
<sequence>MFIYFAYWKALAVLAKNASARMLLCVLLQPDLPVKQNFIGRGVLNLLCVNQTEEQPNKPWLSLIEVLIILDLALFASI</sequence>
<proteinExistence type="predicted"/>
<feature type="chain" id="PRO_5010318119" evidence="1">
    <location>
        <begin position="21"/>
        <end position="78"/>
    </location>
</feature>
<keyword evidence="1" id="KW-0732">Signal</keyword>